<comment type="pathway">
    <text evidence="7">Amino-acid biosynthesis; L-arginine biosynthesis [regulation].</text>
</comment>
<dbReference type="Pfam" id="PF02863">
    <property type="entry name" value="Arg_repressor_C"/>
    <property type="match status" value="1"/>
</dbReference>
<comment type="function">
    <text evidence="7">Regulates arginine biosynthesis genes.</text>
</comment>
<dbReference type="Proteomes" id="UP001501577">
    <property type="component" value="Unassembled WGS sequence"/>
</dbReference>
<dbReference type="InterPro" id="IPR020899">
    <property type="entry name" value="Arg_repress_C"/>
</dbReference>
<dbReference type="InterPro" id="IPR036390">
    <property type="entry name" value="WH_DNA-bd_sf"/>
</dbReference>
<evidence type="ECO:0000256" key="3">
    <source>
        <dbReference type="ARBA" id="ARBA00022490"/>
    </source>
</evidence>
<gene>
    <name evidence="7" type="primary">argR</name>
    <name evidence="10" type="ORF">GCM10019998_20120</name>
</gene>
<dbReference type="HAMAP" id="MF_00173">
    <property type="entry name" value="Arg_repressor"/>
    <property type="match status" value="1"/>
</dbReference>
<protein>
    <recommendedName>
        <fullName evidence="7">Arginine repressor</fullName>
    </recommendedName>
</protein>
<dbReference type="SUPFAM" id="SSF46785">
    <property type="entry name" value="Winged helix' DNA-binding domain"/>
    <property type="match status" value="1"/>
</dbReference>
<name>A0ABN3YAF6_9ENTE</name>
<evidence type="ECO:0000256" key="6">
    <source>
        <dbReference type="ARBA" id="ARBA00023163"/>
    </source>
</evidence>
<dbReference type="EMBL" id="BAAAXQ010000065">
    <property type="protein sequence ID" value="GAA3023440.1"/>
    <property type="molecule type" value="Genomic_DNA"/>
</dbReference>
<keyword evidence="3 7" id="KW-0963">Cytoplasm</keyword>
<sequence length="170" mass="19751">MHKNERQALIKQIITQHTIRTQEDLLKRLQEKDITIAQATISRDMRDLKIIKTIDESGKSKFTLYDPSFAQKQEEKDKLINLFNDIVTKIEHVQFLTIIHTLPDNASLLAAMIDDVHLPEVKCSLAGFDTVVLIVSDEEHAIEMENYFTEIWEKRMNESDKSLENRVEGK</sequence>
<evidence type="ECO:0000256" key="7">
    <source>
        <dbReference type="HAMAP-Rule" id="MF_00173"/>
    </source>
</evidence>
<evidence type="ECO:0000313" key="11">
    <source>
        <dbReference type="Proteomes" id="UP001501577"/>
    </source>
</evidence>
<evidence type="ECO:0000256" key="2">
    <source>
        <dbReference type="ARBA" id="ARBA00008316"/>
    </source>
</evidence>
<dbReference type="Pfam" id="PF01316">
    <property type="entry name" value="Arg_repressor"/>
    <property type="match status" value="1"/>
</dbReference>
<reference evidence="10 11" key="1">
    <citation type="journal article" date="2019" name="Int. J. Syst. Evol. Microbiol.">
        <title>The Global Catalogue of Microorganisms (GCM) 10K type strain sequencing project: providing services to taxonomists for standard genome sequencing and annotation.</title>
        <authorList>
            <consortium name="The Broad Institute Genomics Platform"/>
            <consortium name="The Broad Institute Genome Sequencing Center for Infectious Disease"/>
            <person name="Wu L."/>
            <person name="Ma J."/>
        </authorList>
    </citation>
    <scope>NUCLEOTIDE SEQUENCE [LARGE SCALE GENOMIC DNA]</scope>
    <source>
        <strain evidence="10 11">JCM 8736</strain>
    </source>
</reference>
<keyword evidence="6 7" id="KW-0804">Transcription</keyword>
<dbReference type="InterPro" id="IPR036388">
    <property type="entry name" value="WH-like_DNA-bd_sf"/>
</dbReference>
<keyword evidence="7" id="KW-0678">Repressor</keyword>
<evidence type="ECO:0000259" key="9">
    <source>
        <dbReference type="Pfam" id="PF02863"/>
    </source>
</evidence>
<keyword evidence="7" id="KW-0028">Amino-acid biosynthesis</keyword>
<accession>A0ABN3YAF6</accession>
<comment type="subcellular location">
    <subcellularLocation>
        <location evidence="1 7">Cytoplasm</location>
    </subcellularLocation>
</comment>
<evidence type="ECO:0000256" key="5">
    <source>
        <dbReference type="ARBA" id="ARBA00023125"/>
    </source>
</evidence>
<evidence type="ECO:0000313" key="10">
    <source>
        <dbReference type="EMBL" id="GAA3023440.1"/>
    </source>
</evidence>
<dbReference type="PANTHER" id="PTHR34471:SF1">
    <property type="entry name" value="ARGININE REPRESSOR"/>
    <property type="match status" value="1"/>
</dbReference>
<dbReference type="InterPro" id="IPR001669">
    <property type="entry name" value="Arg_repress"/>
</dbReference>
<dbReference type="PANTHER" id="PTHR34471">
    <property type="entry name" value="ARGININE REPRESSOR"/>
    <property type="match status" value="1"/>
</dbReference>
<evidence type="ECO:0000256" key="4">
    <source>
        <dbReference type="ARBA" id="ARBA00023015"/>
    </source>
</evidence>
<proteinExistence type="inferred from homology"/>
<keyword evidence="4 7" id="KW-0805">Transcription regulation</keyword>
<dbReference type="SUPFAM" id="SSF55252">
    <property type="entry name" value="C-terminal domain of arginine repressor"/>
    <property type="match status" value="1"/>
</dbReference>
<dbReference type="Gene3D" id="1.10.10.10">
    <property type="entry name" value="Winged helix-like DNA-binding domain superfamily/Winged helix DNA-binding domain"/>
    <property type="match status" value="1"/>
</dbReference>
<dbReference type="Gene3D" id="3.30.1360.40">
    <property type="match status" value="1"/>
</dbReference>
<dbReference type="PRINTS" id="PR01467">
    <property type="entry name" value="ARGREPRESSOR"/>
</dbReference>
<evidence type="ECO:0000256" key="1">
    <source>
        <dbReference type="ARBA" id="ARBA00004496"/>
    </source>
</evidence>
<feature type="domain" description="Arginine repressor DNA-binding" evidence="8">
    <location>
        <begin position="1"/>
        <end position="65"/>
    </location>
</feature>
<comment type="caution">
    <text evidence="10">The sequence shown here is derived from an EMBL/GenBank/DDBJ whole genome shotgun (WGS) entry which is preliminary data.</text>
</comment>
<comment type="similarity">
    <text evidence="2 7">Belongs to the ArgR family.</text>
</comment>
<keyword evidence="11" id="KW-1185">Reference proteome</keyword>
<feature type="domain" description="Arginine repressor C-terminal" evidence="9">
    <location>
        <begin position="83"/>
        <end position="149"/>
    </location>
</feature>
<keyword evidence="7" id="KW-0055">Arginine biosynthesis</keyword>
<dbReference type="RefSeq" id="WP_344672440.1">
    <property type="nucleotide sequence ID" value="NZ_BAAAXQ010000065.1"/>
</dbReference>
<dbReference type="InterPro" id="IPR020900">
    <property type="entry name" value="Arg_repress_DNA-bd"/>
</dbReference>
<keyword evidence="5 7" id="KW-0238">DNA-binding</keyword>
<dbReference type="InterPro" id="IPR036251">
    <property type="entry name" value="Arg_repress_C_sf"/>
</dbReference>
<organism evidence="10 11">
    <name type="scientific">Tetragenococcus solitarius</name>
    <dbReference type="NCBI Taxonomy" id="71453"/>
    <lineage>
        <taxon>Bacteria</taxon>
        <taxon>Bacillati</taxon>
        <taxon>Bacillota</taxon>
        <taxon>Bacilli</taxon>
        <taxon>Lactobacillales</taxon>
        <taxon>Enterococcaceae</taxon>
        <taxon>Tetragenococcus</taxon>
    </lineage>
</organism>
<evidence type="ECO:0000259" key="8">
    <source>
        <dbReference type="Pfam" id="PF01316"/>
    </source>
</evidence>